<comment type="similarity">
    <text evidence="2">Belongs to the bacterial solute-binding protein 1 family.</text>
</comment>
<dbReference type="Proteomes" id="UP000656042">
    <property type="component" value="Unassembled WGS sequence"/>
</dbReference>
<comment type="subcellular location">
    <subcellularLocation>
        <location evidence="1">Cell envelope</location>
    </subcellularLocation>
</comment>
<evidence type="ECO:0000256" key="2">
    <source>
        <dbReference type="ARBA" id="ARBA00008520"/>
    </source>
</evidence>
<dbReference type="Pfam" id="PF13416">
    <property type="entry name" value="SBP_bac_8"/>
    <property type="match status" value="1"/>
</dbReference>
<evidence type="ECO:0000313" key="6">
    <source>
        <dbReference type="Proteomes" id="UP000656042"/>
    </source>
</evidence>
<comment type="caution">
    <text evidence="5">The sequence shown here is derived from an EMBL/GenBank/DDBJ whole genome shotgun (WGS) entry which is preliminary data.</text>
</comment>
<dbReference type="PROSITE" id="PS51318">
    <property type="entry name" value="TAT"/>
    <property type="match status" value="1"/>
</dbReference>
<dbReference type="SUPFAM" id="SSF53850">
    <property type="entry name" value="Periplasmic binding protein-like II"/>
    <property type="match status" value="1"/>
</dbReference>
<dbReference type="Gene3D" id="3.40.190.10">
    <property type="entry name" value="Periplasmic binding protein-like II"/>
    <property type="match status" value="1"/>
</dbReference>
<dbReference type="InterPro" id="IPR006311">
    <property type="entry name" value="TAT_signal"/>
</dbReference>
<keyword evidence="4" id="KW-0732">Signal</keyword>
<dbReference type="GO" id="GO:0030313">
    <property type="term" value="C:cell envelope"/>
    <property type="evidence" value="ECO:0007669"/>
    <property type="project" value="UniProtKB-SubCell"/>
</dbReference>
<keyword evidence="6" id="KW-1185">Reference proteome</keyword>
<reference evidence="5" key="1">
    <citation type="journal article" date="2014" name="Int. J. Syst. Evol. Microbiol.">
        <title>Complete genome sequence of Corynebacterium casei LMG S-19264T (=DSM 44701T), isolated from a smear-ripened cheese.</title>
        <authorList>
            <consortium name="US DOE Joint Genome Institute (JGI-PGF)"/>
            <person name="Walter F."/>
            <person name="Albersmeier A."/>
            <person name="Kalinowski J."/>
            <person name="Ruckert C."/>
        </authorList>
    </citation>
    <scope>NUCLEOTIDE SEQUENCE</scope>
    <source>
        <strain evidence="5">CGMCC 4.7299</strain>
    </source>
</reference>
<gene>
    <name evidence="5" type="ORF">GCM10012284_56270</name>
</gene>
<evidence type="ECO:0000256" key="4">
    <source>
        <dbReference type="ARBA" id="ARBA00022729"/>
    </source>
</evidence>
<dbReference type="InterPro" id="IPR006059">
    <property type="entry name" value="SBP"/>
</dbReference>
<name>A0A8J3C3Q4_9ACTN</name>
<sequence length="558" mass="60501">MTTPAGSATNRRSFLSLLGLGAAATAGGGLLGGCGEKATRGGATQNLDELSALMPAQGRLPAGIPKPDVRSIRPVADGYTTYPASLADAVTTKPGTSGRVIRAMTPVWGPTPPSGSNNAYLVAVNAELGTPVEFSVQDGNTYAEKLGAVLGARDVPDLLCVPGWEVNKLPRFSDAVAALFEDLTPHLKGGAVAAYPMLATLPTGAWRKSAWNERLMAVPNPTDNPFPFALFSRRDLLTKTGQQAPSTIDELMSVGKAVTDPGKGVWAFDDIFAMVQMFHKVPGSKEGWRLGPDGAPQFKYETDEFRAAAEFMAKVYQAKLVHPDIVASKGADSKQLLQSGKILFKQDGIGMWQPMQAEQQQITPDFDVQPVPMFSAVGGDPLCWKTDDPISYTFVKKGLGKARVQELLRVINWCSAPFGTEEWTMREFGVEGKHYTKKPQGPVKTELGFKEIQNQYFFISGRSPVVPPFPQTPNYVTDLLRYANTTVKYLEADPWEGMKLEMPARYKANAQPFVDKMTDVVRGRRPLSDLDAIVKEWRSAGGDEARDLLAKALSDAGR</sequence>
<evidence type="ECO:0000313" key="5">
    <source>
        <dbReference type="EMBL" id="GGL14256.1"/>
    </source>
</evidence>
<dbReference type="PANTHER" id="PTHR43649">
    <property type="entry name" value="ARABINOSE-BINDING PROTEIN-RELATED"/>
    <property type="match status" value="1"/>
</dbReference>
<dbReference type="PANTHER" id="PTHR43649:SF31">
    <property type="entry name" value="SN-GLYCEROL-3-PHOSPHATE-BINDING PERIPLASMIC PROTEIN UGPB"/>
    <property type="match status" value="1"/>
</dbReference>
<proteinExistence type="inferred from homology"/>
<evidence type="ECO:0000256" key="3">
    <source>
        <dbReference type="ARBA" id="ARBA00022448"/>
    </source>
</evidence>
<keyword evidence="3" id="KW-0813">Transport</keyword>
<dbReference type="EMBL" id="BMMX01000044">
    <property type="protein sequence ID" value="GGL14256.1"/>
    <property type="molecule type" value="Genomic_DNA"/>
</dbReference>
<dbReference type="RefSeq" id="WP_189082348.1">
    <property type="nucleotide sequence ID" value="NZ_BMMX01000044.1"/>
</dbReference>
<reference evidence="5" key="2">
    <citation type="submission" date="2020-09" db="EMBL/GenBank/DDBJ databases">
        <authorList>
            <person name="Sun Q."/>
            <person name="Zhou Y."/>
        </authorList>
    </citation>
    <scope>NUCLEOTIDE SEQUENCE</scope>
    <source>
        <strain evidence="5">CGMCC 4.7299</strain>
    </source>
</reference>
<dbReference type="InterPro" id="IPR050490">
    <property type="entry name" value="Bact_solute-bd_prot1"/>
</dbReference>
<protein>
    <submittedName>
        <fullName evidence="5">Lipoprotein</fullName>
    </submittedName>
</protein>
<keyword evidence="5" id="KW-0449">Lipoprotein</keyword>
<accession>A0A8J3C3Q4</accession>
<evidence type="ECO:0000256" key="1">
    <source>
        <dbReference type="ARBA" id="ARBA00004196"/>
    </source>
</evidence>
<organism evidence="5 6">
    <name type="scientific">Mangrovihabitans endophyticus</name>
    <dbReference type="NCBI Taxonomy" id="1751298"/>
    <lineage>
        <taxon>Bacteria</taxon>
        <taxon>Bacillati</taxon>
        <taxon>Actinomycetota</taxon>
        <taxon>Actinomycetes</taxon>
        <taxon>Micromonosporales</taxon>
        <taxon>Micromonosporaceae</taxon>
        <taxon>Mangrovihabitans</taxon>
    </lineage>
</organism>
<dbReference type="AlphaFoldDB" id="A0A8J3C3Q4"/>